<accession>A0AA38P296</accession>
<proteinExistence type="predicted"/>
<feature type="compositionally biased region" description="Pro residues" evidence="1">
    <location>
        <begin position="58"/>
        <end position="68"/>
    </location>
</feature>
<protein>
    <submittedName>
        <fullName evidence="2">Uncharacterized protein</fullName>
    </submittedName>
</protein>
<gene>
    <name evidence="2" type="ORF">F5878DRAFT_343170</name>
</gene>
<sequence length="238" mass="25968">MEIESPTSPSPSLVGDFEPLLKLVEPLFSLKAIKDESSLVLTSNPISSLINVELSALRPPPPPFPKPPKASKTPKPKRARRTELEASTAAAAVANAANDPSGTSTRRSTAIAYVGRITESTSSQGRDAWEGELRICSDSGRGKATGSHPCLPSCHTKSVQSRSLVETSSVPEFRDPVDNQLIRSRSNFSIAVGSCRPTRSGGREYPQHHRLHLDLCPPRNLGLELRLRFYNHQRIRSD</sequence>
<dbReference type="AlphaFoldDB" id="A0AA38P296"/>
<reference evidence="2" key="1">
    <citation type="submission" date="2022-08" db="EMBL/GenBank/DDBJ databases">
        <authorList>
            <consortium name="DOE Joint Genome Institute"/>
            <person name="Min B."/>
            <person name="Riley R."/>
            <person name="Sierra-Patev S."/>
            <person name="Naranjo-Ortiz M."/>
            <person name="Looney B."/>
            <person name="Konkel Z."/>
            <person name="Slot J.C."/>
            <person name="Sakamoto Y."/>
            <person name="Steenwyk J.L."/>
            <person name="Rokas A."/>
            <person name="Carro J."/>
            <person name="Camarero S."/>
            <person name="Ferreira P."/>
            <person name="Molpeceres G."/>
            <person name="Ruiz-Duenas F.J."/>
            <person name="Serrano A."/>
            <person name="Henrissat B."/>
            <person name="Drula E."/>
            <person name="Hughes K.W."/>
            <person name="Mata J.L."/>
            <person name="Ishikawa N.K."/>
            <person name="Vargas-Isla R."/>
            <person name="Ushijima S."/>
            <person name="Smith C.A."/>
            <person name="Ahrendt S."/>
            <person name="Andreopoulos W."/>
            <person name="He G."/>
            <person name="Labutti K."/>
            <person name="Lipzen A."/>
            <person name="Ng V."/>
            <person name="Sandor L."/>
            <person name="Barry K."/>
            <person name="Martinez A.T."/>
            <person name="Xiao Y."/>
            <person name="Gibbons J.G."/>
            <person name="Terashima K."/>
            <person name="Hibbett D.S."/>
            <person name="Grigoriev I.V."/>
        </authorList>
    </citation>
    <scope>NUCLEOTIDE SEQUENCE</scope>
    <source>
        <strain evidence="2">TFB9207</strain>
    </source>
</reference>
<evidence type="ECO:0000313" key="2">
    <source>
        <dbReference type="EMBL" id="KAJ3834748.1"/>
    </source>
</evidence>
<organism evidence="2 3">
    <name type="scientific">Lentinula raphanica</name>
    <dbReference type="NCBI Taxonomy" id="153919"/>
    <lineage>
        <taxon>Eukaryota</taxon>
        <taxon>Fungi</taxon>
        <taxon>Dikarya</taxon>
        <taxon>Basidiomycota</taxon>
        <taxon>Agaricomycotina</taxon>
        <taxon>Agaricomycetes</taxon>
        <taxon>Agaricomycetidae</taxon>
        <taxon>Agaricales</taxon>
        <taxon>Marasmiineae</taxon>
        <taxon>Omphalotaceae</taxon>
        <taxon>Lentinula</taxon>
    </lineage>
</organism>
<evidence type="ECO:0000313" key="3">
    <source>
        <dbReference type="Proteomes" id="UP001163846"/>
    </source>
</evidence>
<name>A0AA38P296_9AGAR</name>
<comment type="caution">
    <text evidence="2">The sequence shown here is derived from an EMBL/GenBank/DDBJ whole genome shotgun (WGS) entry which is preliminary data.</text>
</comment>
<feature type="region of interest" description="Disordered" evidence="1">
    <location>
        <begin position="56"/>
        <end position="85"/>
    </location>
</feature>
<dbReference type="EMBL" id="MU806489">
    <property type="protein sequence ID" value="KAJ3834748.1"/>
    <property type="molecule type" value="Genomic_DNA"/>
</dbReference>
<evidence type="ECO:0000256" key="1">
    <source>
        <dbReference type="SAM" id="MobiDB-lite"/>
    </source>
</evidence>
<keyword evidence="3" id="KW-1185">Reference proteome</keyword>
<dbReference type="Proteomes" id="UP001163846">
    <property type="component" value="Unassembled WGS sequence"/>
</dbReference>